<dbReference type="InterPro" id="IPR013324">
    <property type="entry name" value="RNA_pol_sigma_r3/r4-like"/>
</dbReference>
<reference evidence="8" key="1">
    <citation type="submission" date="2012-02" db="EMBL/GenBank/DDBJ databases">
        <title>Complete sequence of Mesorhizobium australicum WSM2073.</title>
        <authorList>
            <person name="Lucas S."/>
            <person name="Han J."/>
            <person name="Lapidus A."/>
            <person name="Cheng J.-F."/>
            <person name="Goodwin L."/>
            <person name="Pitluck S."/>
            <person name="Peters L."/>
            <person name="Gu W."/>
            <person name="Detter J.C."/>
            <person name="Han C."/>
            <person name="Tapia R."/>
            <person name="Land M."/>
            <person name="Hauser L."/>
            <person name="Kyrpides N."/>
            <person name="Ivanova N."/>
            <person name="Pagani I."/>
            <person name="Reeve W.G."/>
            <person name="Howieson J.G."/>
            <person name="Tiwari R.P."/>
            <person name="O'Hara G.W."/>
            <person name="Atkins C.A."/>
            <person name="Ronson C.W."/>
            <person name="Nandasena K.G."/>
            <person name="Woyke T."/>
        </authorList>
    </citation>
    <scope>NUCLEOTIDE SEQUENCE [LARGE SCALE GENOMIC DNA]</scope>
    <source>
        <strain evidence="8">LMG 24608 / HAMBI 3006 / WSM2073</strain>
    </source>
</reference>
<dbReference type="EMBL" id="CP003358">
    <property type="protein sequence ID" value="AGB43860.1"/>
    <property type="molecule type" value="Genomic_DNA"/>
</dbReference>
<sequence>MPVSGGFAPASQAKSLSHLEAARPVRSGEDHGAALSDRALAERFNDVVLPHLGDALALARWLTGNAADAEDVVQDACIKAHAGISGYAGGNARAWLLTIVRNTSYTWMARNRPRGMMAVGDLGDLDDMAAAHGTSLPDEDGPEASLIARADTAALEAAIAALPQPFRETLVLRDINGLSYREIAAMLDVPMGTVMSRLARARGLLASELGRAP</sequence>
<evidence type="ECO:0000256" key="3">
    <source>
        <dbReference type="ARBA" id="ARBA00023082"/>
    </source>
</evidence>
<keyword evidence="2" id="KW-0805">Transcription regulation</keyword>
<dbReference type="GO" id="GO:0006352">
    <property type="term" value="P:DNA-templated transcription initiation"/>
    <property type="evidence" value="ECO:0007669"/>
    <property type="project" value="InterPro"/>
</dbReference>
<organism evidence="7 8">
    <name type="scientific">Mesorhizobium australicum (strain HAMBI 3006 / LMG 24608 / WSM2073)</name>
    <dbReference type="NCBI Taxonomy" id="754035"/>
    <lineage>
        <taxon>Bacteria</taxon>
        <taxon>Pseudomonadati</taxon>
        <taxon>Pseudomonadota</taxon>
        <taxon>Alphaproteobacteria</taxon>
        <taxon>Hyphomicrobiales</taxon>
        <taxon>Phyllobacteriaceae</taxon>
        <taxon>Mesorhizobium</taxon>
    </lineage>
</organism>
<feature type="domain" description="RNA polymerase sigma factor 70 region 4 type 2" evidence="6">
    <location>
        <begin position="154"/>
        <end position="202"/>
    </location>
</feature>
<evidence type="ECO:0000256" key="4">
    <source>
        <dbReference type="ARBA" id="ARBA00023163"/>
    </source>
</evidence>
<dbReference type="NCBIfam" id="TIGR02937">
    <property type="entry name" value="sigma70-ECF"/>
    <property type="match status" value="1"/>
</dbReference>
<dbReference type="Gene3D" id="1.10.10.10">
    <property type="entry name" value="Winged helix-like DNA-binding domain superfamily/Winged helix DNA-binding domain"/>
    <property type="match status" value="1"/>
</dbReference>
<dbReference type="GO" id="GO:0003677">
    <property type="term" value="F:DNA binding"/>
    <property type="evidence" value="ECO:0007669"/>
    <property type="project" value="InterPro"/>
</dbReference>
<dbReference type="KEGG" id="mam:Mesau_01391"/>
<keyword evidence="8" id="KW-1185">Reference proteome</keyword>
<dbReference type="GO" id="GO:0016987">
    <property type="term" value="F:sigma factor activity"/>
    <property type="evidence" value="ECO:0007669"/>
    <property type="project" value="UniProtKB-KW"/>
</dbReference>
<dbReference type="InterPro" id="IPR036388">
    <property type="entry name" value="WH-like_DNA-bd_sf"/>
</dbReference>
<dbReference type="PANTHER" id="PTHR43133">
    <property type="entry name" value="RNA POLYMERASE ECF-TYPE SIGMA FACTO"/>
    <property type="match status" value="1"/>
</dbReference>
<gene>
    <name evidence="7" type="ordered locus">Mesau_01391</name>
</gene>
<evidence type="ECO:0000259" key="5">
    <source>
        <dbReference type="Pfam" id="PF04542"/>
    </source>
</evidence>
<dbReference type="Gene3D" id="1.10.1740.10">
    <property type="match status" value="1"/>
</dbReference>
<keyword evidence="4" id="KW-0804">Transcription</keyword>
<comment type="similarity">
    <text evidence="1">Belongs to the sigma-70 factor family. ECF subfamily.</text>
</comment>
<dbReference type="PANTHER" id="PTHR43133:SF25">
    <property type="entry name" value="RNA POLYMERASE SIGMA FACTOR RFAY-RELATED"/>
    <property type="match status" value="1"/>
</dbReference>
<evidence type="ECO:0000313" key="8">
    <source>
        <dbReference type="Proteomes" id="UP000010998"/>
    </source>
</evidence>
<dbReference type="Pfam" id="PF08281">
    <property type="entry name" value="Sigma70_r4_2"/>
    <property type="match status" value="1"/>
</dbReference>
<dbReference type="AlphaFoldDB" id="L0KH76"/>
<dbReference type="eggNOG" id="COG1595">
    <property type="taxonomic scope" value="Bacteria"/>
</dbReference>
<protein>
    <submittedName>
        <fullName evidence="7">RNA polymerase sigma factor, sigma-70 family</fullName>
    </submittedName>
</protein>
<dbReference type="InterPro" id="IPR007627">
    <property type="entry name" value="RNA_pol_sigma70_r2"/>
</dbReference>
<dbReference type="STRING" id="754035.Mesau_01391"/>
<dbReference type="HOGENOM" id="CLU_047691_1_2_5"/>
<feature type="domain" description="RNA polymerase sigma-70 region 2" evidence="5">
    <location>
        <begin position="50"/>
        <end position="112"/>
    </location>
</feature>
<dbReference type="SUPFAM" id="SSF88946">
    <property type="entry name" value="Sigma2 domain of RNA polymerase sigma factors"/>
    <property type="match status" value="1"/>
</dbReference>
<evidence type="ECO:0000259" key="6">
    <source>
        <dbReference type="Pfam" id="PF08281"/>
    </source>
</evidence>
<dbReference type="Proteomes" id="UP000010998">
    <property type="component" value="Chromosome"/>
</dbReference>
<dbReference type="InterPro" id="IPR013249">
    <property type="entry name" value="RNA_pol_sigma70_r4_t2"/>
</dbReference>
<accession>L0KH76</accession>
<dbReference type="CDD" id="cd06171">
    <property type="entry name" value="Sigma70_r4"/>
    <property type="match status" value="1"/>
</dbReference>
<keyword evidence="3" id="KW-0731">Sigma factor</keyword>
<dbReference type="InterPro" id="IPR013325">
    <property type="entry name" value="RNA_pol_sigma_r2"/>
</dbReference>
<proteinExistence type="inferred from homology"/>
<name>L0KH76_MESAW</name>
<dbReference type="SUPFAM" id="SSF88659">
    <property type="entry name" value="Sigma3 and sigma4 domains of RNA polymerase sigma factors"/>
    <property type="match status" value="1"/>
</dbReference>
<dbReference type="InterPro" id="IPR014284">
    <property type="entry name" value="RNA_pol_sigma-70_dom"/>
</dbReference>
<dbReference type="InterPro" id="IPR039425">
    <property type="entry name" value="RNA_pol_sigma-70-like"/>
</dbReference>
<evidence type="ECO:0000256" key="2">
    <source>
        <dbReference type="ARBA" id="ARBA00023015"/>
    </source>
</evidence>
<evidence type="ECO:0000256" key="1">
    <source>
        <dbReference type="ARBA" id="ARBA00010641"/>
    </source>
</evidence>
<evidence type="ECO:0000313" key="7">
    <source>
        <dbReference type="EMBL" id="AGB43860.1"/>
    </source>
</evidence>
<dbReference type="Pfam" id="PF04542">
    <property type="entry name" value="Sigma70_r2"/>
    <property type="match status" value="1"/>
</dbReference>